<name>A0A3A8NHB1_9BACT</name>
<dbReference type="AlphaFoldDB" id="A0A3A8NHB1"/>
<protein>
    <submittedName>
        <fullName evidence="2">Uncharacterized protein</fullName>
    </submittedName>
</protein>
<dbReference type="Proteomes" id="UP000273405">
    <property type="component" value="Unassembled WGS sequence"/>
</dbReference>
<accession>A0A3A8NHB1</accession>
<feature type="region of interest" description="Disordered" evidence="1">
    <location>
        <begin position="61"/>
        <end position="113"/>
    </location>
</feature>
<reference evidence="3" key="1">
    <citation type="submission" date="2018-09" db="EMBL/GenBank/DDBJ databases">
        <authorList>
            <person name="Livingstone P.G."/>
            <person name="Whitworth D.E."/>
        </authorList>
    </citation>
    <scope>NUCLEOTIDE SEQUENCE [LARGE SCALE GENOMIC DNA]</scope>
    <source>
        <strain evidence="3">CA040B</strain>
    </source>
</reference>
<gene>
    <name evidence="2" type="ORF">D7X12_13480</name>
</gene>
<evidence type="ECO:0000256" key="1">
    <source>
        <dbReference type="SAM" id="MobiDB-lite"/>
    </source>
</evidence>
<proteinExistence type="predicted"/>
<evidence type="ECO:0000313" key="2">
    <source>
        <dbReference type="EMBL" id="RKH43353.1"/>
    </source>
</evidence>
<keyword evidence="3" id="KW-1185">Reference proteome</keyword>
<comment type="caution">
    <text evidence="2">The sequence shown here is derived from an EMBL/GenBank/DDBJ whole genome shotgun (WGS) entry which is preliminary data.</text>
</comment>
<evidence type="ECO:0000313" key="3">
    <source>
        <dbReference type="Proteomes" id="UP000273405"/>
    </source>
</evidence>
<feature type="compositionally biased region" description="Low complexity" evidence="1">
    <location>
        <begin position="61"/>
        <end position="72"/>
    </location>
</feature>
<organism evidence="2 3">
    <name type="scientific">Corallococcus sicarius</name>
    <dbReference type="NCBI Taxonomy" id="2316726"/>
    <lineage>
        <taxon>Bacteria</taxon>
        <taxon>Pseudomonadati</taxon>
        <taxon>Myxococcota</taxon>
        <taxon>Myxococcia</taxon>
        <taxon>Myxococcales</taxon>
        <taxon>Cystobacterineae</taxon>
        <taxon>Myxococcaceae</taxon>
        <taxon>Corallococcus</taxon>
    </lineage>
</organism>
<dbReference type="EMBL" id="RAWG01000068">
    <property type="protein sequence ID" value="RKH43353.1"/>
    <property type="molecule type" value="Genomic_DNA"/>
</dbReference>
<sequence length="181" mass="19268">MRQVRNFDFRNDKRATLQRQTRWTSRGAASSTARAVRRHGWTWCCPRSSRTCRAPPWSCATGSSTCSSTHATPCPRGAPSARGRQAHRGQPPGRGRGVHPHLPGDEGAPRAQEVALTRKQPAPLVPVSFMARNAGVDCPPGAPTQRPFPLEASRNFQGGWPGVRGLGDTAGVSGSLVAGAA</sequence>